<feature type="compositionally biased region" description="Low complexity" evidence="1">
    <location>
        <begin position="124"/>
        <end position="135"/>
    </location>
</feature>
<dbReference type="Proteomes" id="UP000567795">
    <property type="component" value="Unassembled WGS sequence"/>
</dbReference>
<dbReference type="RefSeq" id="WP_179812904.1">
    <property type="nucleotide sequence ID" value="NZ_JACBZD010000001.1"/>
</dbReference>
<feature type="compositionally biased region" description="Low complexity" evidence="1">
    <location>
        <begin position="52"/>
        <end position="61"/>
    </location>
</feature>
<comment type="caution">
    <text evidence="2">The sequence shown here is derived from an EMBL/GenBank/DDBJ whole genome shotgun (WGS) entry which is preliminary data.</text>
</comment>
<reference evidence="2 3" key="1">
    <citation type="submission" date="2020-07" db="EMBL/GenBank/DDBJ databases">
        <title>Sequencing the genomes of 1000 actinobacteria strains.</title>
        <authorList>
            <person name="Klenk H.-P."/>
        </authorList>
    </citation>
    <scope>NUCLEOTIDE SEQUENCE [LARGE SCALE GENOMIC DNA]</scope>
    <source>
        <strain evidence="2 3">DSM 42178</strain>
    </source>
</reference>
<proteinExistence type="predicted"/>
<sequence length="152" mass="15039">MCITRSPRTPVTPALTRAAGVLALLVGLLGMHGLAAPAGFATERHPAPAPPAAATAPLDPHAPGHRAGRAGPPDHPEERREDHRQGGVDHATHVGPSCLAPGVVGGPELPVPGPAPLSGTGGQAAPAHANLAPAGEADRAPPDLAALSVLRI</sequence>
<keyword evidence="3" id="KW-1185">Reference proteome</keyword>
<dbReference type="EMBL" id="JACBZD010000001">
    <property type="protein sequence ID" value="NYI03926.1"/>
    <property type="molecule type" value="Genomic_DNA"/>
</dbReference>
<name>A0A852ZNA1_9ACTN</name>
<dbReference type="AlphaFoldDB" id="A0A852ZNA1"/>
<evidence type="ECO:0000256" key="1">
    <source>
        <dbReference type="SAM" id="MobiDB-lite"/>
    </source>
</evidence>
<protein>
    <submittedName>
        <fullName evidence="2">Uncharacterized protein</fullName>
    </submittedName>
</protein>
<evidence type="ECO:0000313" key="2">
    <source>
        <dbReference type="EMBL" id="NYI03926.1"/>
    </source>
</evidence>
<dbReference type="InterPro" id="IPR046151">
    <property type="entry name" value="DUF6153"/>
</dbReference>
<evidence type="ECO:0000313" key="3">
    <source>
        <dbReference type="Proteomes" id="UP000567795"/>
    </source>
</evidence>
<accession>A0A852ZNA1</accession>
<feature type="compositionally biased region" description="Low complexity" evidence="1">
    <location>
        <begin position="99"/>
        <end position="108"/>
    </location>
</feature>
<gene>
    <name evidence="2" type="ORF">FHU37_000869</name>
</gene>
<dbReference type="Pfam" id="PF19650">
    <property type="entry name" value="DUF6153"/>
    <property type="match status" value="1"/>
</dbReference>
<feature type="compositionally biased region" description="Basic and acidic residues" evidence="1">
    <location>
        <begin position="72"/>
        <end position="92"/>
    </location>
</feature>
<feature type="region of interest" description="Disordered" evidence="1">
    <location>
        <begin position="42"/>
        <end position="141"/>
    </location>
</feature>
<organism evidence="2 3">
    <name type="scientific">Allostreptomyces psammosilenae</name>
    <dbReference type="NCBI Taxonomy" id="1892865"/>
    <lineage>
        <taxon>Bacteria</taxon>
        <taxon>Bacillati</taxon>
        <taxon>Actinomycetota</taxon>
        <taxon>Actinomycetes</taxon>
        <taxon>Kitasatosporales</taxon>
        <taxon>Streptomycetaceae</taxon>
        <taxon>Allostreptomyces</taxon>
    </lineage>
</organism>